<dbReference type="Proteomes" id="UP001497453">
    <property type="component" value="Chromosome 6"/>
</dbReference>
<organism evidence="8 9">
    <name type="scientific">Somion occarium</name>
    <dbReference type="NCBI Taxonomy" id="3059160"/>
    <lineage>
        <taxon>Eukaryota</taxon>
        <taxon>Fungi</taxon>
        <taxon>Dikarya</taxon>
        <taxon>Basidiomycota</taxon>
        <taxon>Agaricomycotina</taxon>
        <taxon>Agaricomycetes</taxon>
        <taxon>Polyporales</taxon>
        <taxon>Cerrenaceae</taxon>
        <taxon>Somion</taxon>
    </lineage>
</organism>
<evidence type="ECO:0000256" key="5">
    <source>
        <dbReference type="ARBA" id="ARBA00023242"/>
    </source>
</evidence>
<feature type="domain" description="DNA-directed RNA polymerase RpoA/D/Rpb3-type" evidence="7">
    <location>
        <begin position="70"/>
        <end position="351"/>
    </location>
</feature>
<evidence type="ECO:0000256" key="1">
    <source>
        <dbReference type="ARBA" id="ARBA00004123"/>
    </source>
</evidence>
<dbReference type="PROSITE" id="PS00446">
    <property type="entry name" value="RNA_POL_D_30KD"/>
    <property type="match status" value="1"/>
</dbReference>
<sequence length="377" mass="42362">MATSSRHASSSKLPESVYNPRRHVGVHAEWVSDVSSTDYPGHYPNEDHSWNLEKFKKNLQVKVQRLSQRSIEFDLVGVDASIANAFRRILIAEVPTIAIEHVYVWNNTSVIHDEVLAQRLGLIPFNIDPALVEYRTPTGFNAQPNDRNTLVFRLAVTCERVKNTKKDVKPSEQYINEYVKSGDLVWVPQGEQESVFASNPPAPTNKEIVLAKLRPGQEIDMELHAIKGVGKEHAKWSPVATASYRLHPLIILNPEKPIPPHLAKKFASCFSPGVVTIDKDGEVTIDERNMRKDSVSREVLRHKEFEGSVQLRRIRDWFIFNVESEGPYAPERLFLESIKVMRDKIATIKAAAEGLMASADAEPNLANADGDVEMGEA</sequence>
<keyword evidence="5" id="KW-0539">Nucleus</keyword>
<dbReference type="EMBL" id="OZ037949">
    <property type="protein sequence ID" value="CAL1711920.1"/>
    <property type="molecule type" value="Genomic_DNA"/>
</dbReference>
<keyword evidence="4" id="KW-0804">Transcription</keyword>
<dbReference type="Pfam" id="PF01193">
    <property type="entry name" value="RNA_pol_L"/>
    <property type="match status" value="1"/>
</dbReference>
<evidence type="ECO:0000256" key="3">
    <source>
        <dbReference type="ARBA" id="ARBA00022478"/>
    </source>
</evidence>
<dbReference type="InterPro" id="IPR022842">
    <property type="entry name" value="RNAP_Rpo3/Rpb3/RPAC1"/>
</dbReference>
<dbReference type="InterPro" id="IPR050518">
    <property type="entry name" value="Rpo3/RPB3_RNA_Pol_subunit"/>
</dbReference>
<evidence type="ECO:0000256" key="6">
    <source>
        <dbReference type="ARBA" id="ARBA00025804"/>
    </source>
</evidence>
<accession>A0ABP1DVT7</accession>
<evidence type="ECO:0000259" key="7">
    <source>
        <dbReference type="SMART" id="SM00662"/>
    </source>
</evidence>
<comment type="subcellular location">
    <subcellularLocation>
        <location evidence="1">Nucleus</location>
    </subcellularLocation>
</comment>
<dbReference type="InterPro" id="IPR036643">
    <property type="entry name" value="RNApol_insert_sf"/>
</dbReference>
<dbReference type="SUPFAM" id="SSF56553">
    <property type="entry name" value="Insert subdomain of RNA polymerase alpha subunit"/>
    <property type="match status" value="1"/>
</dbReference>
<proteinExistence type="inferred from homology"/>
<dbReference type="InterPro" id="IPR001514">
    <property type="entry name" value="DNA-dir_RNA_pol_30-40kDasu_CS"/>
</dbReference>
<evidence type="ECO:0000313" key="9">
    <source>
        <dbReference type="Proteomes" id="UP001497453"/>
    </source>
</evidence>
<keyword evidence="9" id="KW-1185">Reference proteome</keyword>
<name>A0ABP1DVT7_9APHY</name>
<dbReference type="Gene3D" id="3.30.1360.10">
    <property type="entry name" value="RNA polymerase, RBP11-like subunit"/>
    <property type="match status" value="1"/>
</dbReference>
<dbReference type="SUPFAM" id="SSF55257">
    <property type="entry name" value="RBP11-like subunits of RNA polymerase"/>
    <property type="match status" value="1"/>
</dbReference>
<dbReference type="PANTHER" id="PTHR11800:SF13">
    <property type="entry name" value="DNA-DIRECTED RNA POLYMERASES I AND III SUBUNIT RPAC1"/>
    <property type="match status" value="1"/>
</dbReference>
<dbReference type="Gene3D" id="2.170.120.12">
    <property type="entry name" value="DNA-directed RNA polymerase, insert domain"/>
    <property type="match status" value="1"/>
</dbReference>
<dbReference type="InterPro" id="IPR011262">
    <property type="entry name" value="DNA-dir_RNA_pol_insert"/>
</dbReference>
<evidence type="ECO:0000256" key="2">
    <source>
        <dbReference type="ARBA" id="ARBA00022083"/>
    </source>
</evidence>
<dbReference type="HAMAP" id="MF_00320">
    <property type="entry name" value="RNApol_arch_Rpo3"/>
    <property type="match status" value="1"/>
</dbReference>
<protein>
    <recommendedName>
        <fullName evidence="2">DNA-directed RNA polymerases I and III subunit RPAC1</fullName>
    </recommendedName>
</protein>
<evidence type="ECO:0000313" key="8">
    <source>
        <dbReference type="EMBL" id="CAL1711920.1"/>
    </source>
</evidence>
<gene>
    <name evidence="8" type="ORF">GFSPODELE1_LOCUS8565</name>
</gene>
<dbReference type="NCBIfam" id="NF001988">
    <property type="entry name" value="PRK00783.1"/>
    <property type="match status" value="1"/>
</dbReference>
<dbReference type="SMART" id="SM00662">
    <property type="entry name" value="RPOLD"/>
    <property type="match status" value="1"/>
</dbReference>
<evidence type="ECO:0000256" key="4">
    <source>
        <dbReference type="ARBA" id="ARBA00023163"/>
    </source>
</evidence>
<dbReference type="Pfam" id="PF01000">
    <property type="entry name" value="RNA_pol_A_bac"/>
    <property type="match status" value="1"/>
</dbReference>
<dbReference type="InterPro" id="IPR036603">
    <property type="entry name" value="RBP11-like"/>
</dbReference>
<dbReference type="InterPro" id="IPR033901">
    <property type="entry name" value="RNAPI/III_AC40"/>
</dbReference>
<dbReference type="CDD" id="cd07032">
    <property type="entry name" value="RNAP_I_II_AC40"/>
    <property type="match status" value="1"/>
</dbReference>
<reference evidence="9" key="1">
    <citation type="submission" date="2024-04" db="EMBL/GenBank/DDBJ databases">
        <authorList>
            <person name="Shaw F."/>
            <person name="Minotto A."/>
        </authorList>
    </citation>
    <scope>NUCLEOTIDE SEQUENCE [LARGE SCALE GENOMIC DNA]</scope>
</reference>
<comment type="similarity">
    <text evidence="6">Belongs to the archaeal Rpo3/eukaryotic RPB3 RNA polymerase subunit family.</text>
</comment>
<keyword evidence="3" id="KW-0240">DNA-directed RNA polymerase</keyword>
<dbReference type="PANTHER" id="PTHR11800">
    <property type="entry name" value="DNA-DIRECTED RNA POLYMERASE"/>
    <property type="match status" value="1"/>
</dbReference>
<dbReference type="InterPro" id="IPR011263">
    <property type="entry name" value="DNA-dir_RNA_pol_RpoA/D/Rpb3"/>
</dbReference>